<keyword evidence="5" id="KW-1185">Reference proteome</keyword>
<dbReference type="InterPro" id="IPR000160">
    <property type="entry name" value="GGDEF_dom"/>
</dbReference>
<dbReference type="InterPro" id="IPR029787">
    <property type="entry name" value="Nucleotide_cyclase"/>
</dbReference>
<dbReference type="PROSITE" id="PS50112">
    <property type="entry name" value="PAS"/>
    <property type="match status" value="1"/>
</dbReference>
<dbReference type="CDD" id="cd01949">
    <property type="entry name" value="GGDEF"/>
    <property type="match status" value="1"/>
</dbReference>
<sequence>MPLHSLQSFADLLDELDIAFCLFDSQDVTRGWNRTFLRFFPEHDGKIFAGEHYRQNLRRFYSARLDASELDKVDLYVERGILRHQSQTRPFQFEHRGRVLKVVAQSIPDVGRARLWREVDSGTCYRTDPPQGDHGGWIEELPDGFSIEDAAGRLLQANSRFRGIYGLPAGAEVEGRTLEEIVTAAWRAQASRRHGPGEEAELIREWKRFAGAPYEIALPHGRWVRVIDERAGNGWIKSAHFDITVFKQQQASLIASERTARDREARLHAVIEQSPSGVMIVDRYGRILEANRLLASMLGTSAAILGGDTLFRYLHEDDLQPARRALEAIAAGEQATFEHEGRFRAVDGTFIWALSSMAPLQTPSIEGIAAIVQVQDIRARKRAEAERDQLLVRLEYMAFHDALTGLANRARFDEALEDLDALDAPAGGDARAHAICLIDLDGFKQVNDVGGHGAGDALLAEVGRVLLAAEGRHVLPARLGGDEFGLLLGAEAVAEARAIIERILAGIDAVRIGRDGRVFSVKASAGMALFRPGSDVKQVLRDADAACYRAKRNGGGGVVMADPVPAAAQGGLPAR</sequence>
<dbReference type="EMBL" id="CP017754">
    <property type="protein sequence ID" value="AOZ06205.1"/>
    <property type="molecule type" value="Genomic_DNA"/>
</dbReference>
<dbReference type="InterPro" id="IPR000700">
    <property type="entry name" value="PAS-assoc_C"/>
</dbReference>
<feature type="domain" description="GGDEF" evidence="3">
    <location>
        <begin position="431"/>
        <end position="563"/>
    </location>
</feature>
<dbReference type="Pfam" id="PF00989">
    <property type="entry name" value="PAS"/>
    <property type="match status" value="1"/>
</dbReference>
<dbReference type="PROSITE" id="PS50887">
    <property type="entry name" value="GGDEF"/>
    <property type="match status" value="1"/>
</dbReference>
<evidence type="ECO:0000259" key="2">
    <source>
        <dbReference type="PROSITE" id="PS50113"/>
    </source>
</evidence>
<dbReference type="CDD" id="cd00130">
    <property type="entry name" value="PAS"/>
    <property type="match status" value="1"/>
</dbReference>
<dbReference type="Pfam" id="PF12860">
    <property type="entry name" value="PAS_7"/>
    <property type="match status" value="1"/>
</dbReference>
<accession>A0ABM6F449</accession>
<dbReference type="SUPFAM" id="SSF55785">
    <property type="entry name" value="PYP-like sensor domain (PAS domain)"/>
    <property type="match status" value="1"/>
</dbReference>
<feature type="domain" description="PAS" evidence="1">
    <location>
        <begin position="263"/>
        <end position="333"/>
    </location>
</feature>
<gene>
    <name evidence="4" type="ORF">BKK80_10430</name>
</gene>
<dbReference type="NCBIfam" id="TIGR00254">
    <property type="entry name" value="GGDEF"/>
    <property type="match status" value="1"/>
</dbReference>
<dbReference type="InterPro" id="IPR000014">
    <property type="entry name" value="PAS"/>
</dbReference>
<organism evidence="4 5">
    <name type="scientific">Cupriavidus malaysiensis</name>
    <dbReference type="NCBI Taxonomy" id="367825"/>
    <lineage>
        <taxon>Bacteria</taxon>
        <taxon>Pseudomonadati</taxon>
        <taxon>Pseudomonadota</taxon>
        <taxon>Betaproteobacteria</taxon>
        <taxon>Burkholderiales</taxon>
        <taxon>Burkholderiaceae</taxon>
        <taxon>Cupriavidus</taxon>
    </lineage>
</organism>
<dbReference type="SUPFAM" id="SSF55073">
    <property type="entry name" value="Nucleotide cyclase"/>
    <property type="match status" value="1"/>
</dbReference>
<evidence type="ECO:0000259" key="1">
    <source>
        <dbReference type="PROSITE" id="PS50112"/>
    </source>
</evidence>
<reference evidence="4 5" key="1">
    <citation type="submission" date="2016-10" db="EMBL/GenBank/DDBJ databases">
        <title>Complete genome sequences of three Cupriavidus strains isolated from various Malaysian environments.</title>
        <authorList>
            <person name="Abdullah A.A.-A."/>
            <person name="Shafie N.A.H."/>
            <person name="Lau N.S."/>
        </authorList>
    </citation>
    <scope>NUCLEOTIDE SEQUENCE [LARGE SCALE GENOMIC DNA]</scope>
    <source>
        <strain evidence="4 5">USMAA1020</strain>
    </source>
</reference>
<dbReference type="PANTHER" id="PTHR44757:SF2">
    <property type="entry name" value="BIOFILM ARCHITECTURE MAINTENANCE PROTEIN MBAA"/>
    <property type="match status" value="1"/>
</dbReference>
<dbReference type="RefSeq" id="WP_071069311.1">
    <property type="nucleotide sequence ID" value="NZ_CP017754.1"/>
</dbReference>
<dbReference type="SMART" id="SM00267">
    <property type="entry name" value="GGDEF"/>
    <property type="match status" value="1"/>
</dbReference>
<dbReference type="InterPro" id="IPR013767">
    <property type="entry name" value="PAS_fold"/>
</dbReference>
<evidence type="ECO:0000313" key="4">
    <source>
        <dbReference type="EMBL" id="AOZ06205.1"/>
    </source>
</evidence>
<name>A0ABM6F449_9BURK</name>
<dbReference type="PANTHER" id="PTHR44757">
    <property type="entry name" value="DIGUANYLATE CYCLASE DGCP"/>
    <property type="match status" value="1"/>
</dbReference>
<dbReference type="NCBIfam" id="TIGR00229">
    <property type="entry name" value="sensory_box"/>
    <property type="match status" value="1"/>
</dbReference>
<dbReference type="Pfam" id="PF00990">
    <property type="entry name" value="GGDEF"/>
    <property type="match status" value="1"/>
</dbReference>
<dbReference type="Proteomes" id="UP000177515">
    <property type="component" value="Chromosome 1"/>
</dbReference>
<dbReference type="InterPro" id="IPR035965">
    <property type="entry name" value="PAS-like_dom_sf"/>
</dbReference>
<proteinExistence type="predicted"/>
<dbReference type="InterPro" id="IPR052155">
    <property type="entry name" value="Biofilm_reg_signaling"/>
</dbReference>
<evidence type="ECO:0000259" key="3">
    <source>
        <dbReference type="PROSITE" id="PS50887"/>
    </source>
</evidence>
<dbReference type="Gene3D" id="3.30.450.20">
    <property type="entry name" value="PAS domain"/>
    <property type="match status" value="1"/>
</dbReference>
<dbReference type="SMART" id="SM00091">
    <property type="entry name" value="PAS"/>
    <property type="match status" value="3"/>
</dbReference>
<dbReference type="PROSITE" id="PS50113">
    <property type="entry name" value="PAC"/>
    <property type="match status" value="1"/>
</dbReference>
<protein>
    <recommendedName>
        <fullName evidence="6">Diguanylate cyclase</fullName>
    </recommendedName>
</protein>
<dbReference type="Gene3D" id="3.30.70.270">
    <property type="match status" value="1"/>
</dbReference>
<evidence type="ECO:0008006" key="6">
    <source>
        <dbReference type="Google" id="ProtNLM"/>
    </source>
</evidence>
<evidence type="ECO:0000313" key="5">
    <source>
        <dbReference type="Proteomes" id="UP000177515"/>
    </source>
</evidence>
<feature type="domain" description="PAC" evidence="2">
    <location>
        <begin position="337"/>
        <end position="389"/>
    </location>
</feature>
<dbReference type="InterPro" id="IPR043128">
    <property type="entry name" value="Rev_trsase/Diguanyl_cyclase"/>
</dbReference>